<feature type="chain" id="PRO_5012952275" evidence="1">
    <location>
        <begin position="19"/>
        <end position="219"/>
    </location>
</feature>
<evidence type="ECO:0000256" key="1">
    <source>
        <dbReference type="SAM" id="SignalP"/>
    </source>
</evidence>
<dbReference type="Proteomes" id="UP000184513">
    <property type="component" value="Unassembled WGS sequence"/>
</dbReference>
<accession>A0A1M7PZR6</accession>
<feature type="signal peptide" evidence="1">
    <location>
        <begin position="1"/>
        <end position="18"/>
    </location>
</feature>
<gene>
    <name evidence="2" type="ORF">SAMN04488057_11269</name>
</gene>
<dbReference type="STRING" id="388280.SAMN04488057_11269"/>
<reference evidence="2 3" key="1">
    <citation type="submission" date="2016-11" db="EMBL/GenBank/DDBJ databases">
        <authorList>
            <person name="Jaros S."/>
            <person name="Januszkiewicz K."/>
            <person name="Wedrychowicz H."/>
        </authorList>
    </citation>
    <scope>NUCLEOTIDE SEQUENCE [LARGE SCALE GENOMIC DNA]</scope>
    <source>
        <strain evidence="2 3">CGMCC 1.6102</strain>
    </source>
</reference>
<dbReference type="EMBL" id="FRCY01000012">
    <property type="protein sequence ID" value="SHN23171.1"/>
    <property type="molecule type" value="Genomic_DNA"/>
</dbReference>
<keyword evidence="1" id="KW-0732">Signal</keyword>
<organism evidence="2 3">
    <name type="scientific">Cyclobacterium lianum</name>
    <dbReference type="NCBI Taxonomy" id="388280"/>
    <lineage>
        <taxon>Bacteria</taxon>
        <taxon>Pseudomonadati</taxon>
        <taxon>Bacteroidota</taxon>
        <taxon>Cytophagia</taxon>
        <taxon>Cytophagales</taxon>
        <taxon>Cyclobacteriaceae</taxon>
        <taxon>Cyclobacterium</taxon>
    </lineage>
</organism>
<keyword evidence="3" id="KW-1185">Reference proteome</keyword>
<dbReference type="AlphaFoldDB" id="A0A1M7PZR6"/>
<evidence type="ECO:0000313" key="2">
    <source>
        <dbReference type="EMBL" id="SHN23171.1"/>
    </source>
</evidence>
<protein>
    <submittedName>
        <fullName evidence="2">Uncharacterized protein</fullName>
    </submittedName>
</protein>
<proteinExistence type="predicted"/>
<dbReference type="OrthoDB" id="1243758at2"/>
<evidence type="ECO:0000313" key="3">
    <source>
        <dbReference type="Proteomes" id="UP000184513"/>
    </source>
</evidence>
<sequence length="219" mass="25052">MKQLLTIFILAFSFELQAQTVVFDREHFRIINENSAMRNITEIGYQESLNGIRKNTDDIGLNVSSLAMVETMIFRSLNQVNEGLKDAIQVKQIGRTLQRIYALSDETISMASQNPVLLLFAETYIRQAKERSFTLVTEVSAFVLAEGKNLLINPNVRDELLGKIQKELERIAGYLLAVRHAMYWANINGVLKKLNPYQAYINQSKNLANQILAHRHLLR</sequence>
<dbReference type="RefSeq" id="WP_073096153.1">
    <property type="nucleotide sequence ID" value="NZ_FRCY01000012.1"/>
</dbReference>
<name>A0A1M7PZR6_9BACT</name>